<name>A0A2U2PKP9_9SPHI</name>
<organism evidence="3 4">
    <name type="scientific">Pararcticibacter amylolyticus</name>
    <dbReference type="NCBI Taxonomy" id="2173175"/>
    <lineage>
        <taxon>Bacteria</taxon>
        <taxon>Pseudomonadati</taxon>
        <taxon>Bacteroidota</taxon>
        <taxon>Sphingobacteriia</taxon>
        <taxon>Sphingobacteriales</taxon>
        <taxon>Sphingobacteriaceae</taxon>
        <taxon>Pararcticibacter</taxon>
    </lineage>
</organism>
<dbReference type="InterPro" id="IPR013538">
    <property type="entry name" value="ASHA1/2-like_C"/>
</dbReference>
<protein>
    <submittedName>
        <fullName evidence="3">Tungsten formylmethanofuran dehydrogenase</fullName>
    </submittedName>
</protein>
<dbReference type="Proteomes" id="UP000245647">
    <property type="component" value="Unassembled WGS sequence"/>
</dbReference>
<accession>A0A2U2PKP9</accession>
<sequence>MERQQFKIEINAPAAKVYNTMLGEETYKKWTAVFMPSSYYEGSWEKGQKILFIAVGKDGKREGMMGVIEENIPDKYVSIKYTGIVDGDKEITEGSLVGDWIGAYEIYSFEEQDGKTTLIIDVDVLDEYKEYFEKTYPKALEKLKEISE</sequence>
<dbReference type="SUPFAM" id="SSF55961">
    <property type="entry name" value="Bet v1-like"/>
    <property type="match status" value="1"/>
</dbReference>
<dbReference type="AlphaFoldDB" id="A0A2U2PKP9"/>
<evidence type="ECO:0000313" key="3">
    <source>
        <dbReference type="EMBL" id="PWG81983.1"/>
    </source>
</evidence>
<comment type="caution">
    <text evidence="3">The sequence shown here is derived from an EMBL/GenBank/DDBJ whole genome shotgun (WGS) entry which is preliminary data.</text>
</comment>
<reference evidence="3 4" key="1">
    <citation type="submission" date="2018-04" db="EMBL/GenBank/DDBJ databases">
        <title>Pedobacter chongqingensis sp. nov., isolated from a rottenly hemp rope.</title>
        <authorList>
            <person name="Cai Y."/>
        </authorList>
    </citation>
    <scope>NUCLEOTIDE SEQUENCE [LARGE SCALE GENOMIC DNA]</scope>
    <source>
        <strain evidence="3 4">FJ4-8</strain>
    </source>
</reference>
<gene>
    <name evidence="3" type="ORF">DDR33_02870</name>
</gene>
<dbReference type="CDD" id="cd07814">
    <property type="entry name" value="SRPBCC_CalC_Aha1-like"/>
    <property type="match status" value="1"/>
</dbReference>
<dbReference type="EMBL" id="QEAS01000002">
    <property type="protein sequence ID" value="PWG81983.1"/>
    <property type="molecule type" value="Genomic_DNA"/>
</dbReference>
<evidence type="ECO:0000256" key="1">
    <source>
        <dbReference type="ARBA" id="ARBA00006817"/>
    </source>
</evidence>
<keyword evidence="4" id="KW-1185">Reference proteome</keyword>
<dbReference type="OrthoDB" id="384974at2"/>
<dbReference type="RefSeq" id="WP_109414260.1">
    <property type="nucleotide sequence ID" value="NZ_QEAS01000002.1"/>
</dbReference>
<dbReference type="Pfam" id="PF08327">
    <property type="entry name" value="AHSA1"/>
    <property type="match status" value="1"/>
</dbReference>
<evidence type="ECO:0000259" key="2">
    <source>
        <dbReference type="Pfam" id="PF08327"/>
    </source>
</evidence>
<dbReference type="InterPro" id="IPR023393">
    <property type="entry name" value="START-like_dom_sf"/>
</dbReference>
<feature type="domain" description="Activator of Hsp90 ATPase homologue 1/2-like C-terminal" evidence="2">
    <location>
        <begin position="11"/>
        <end position="146"/>
    </location>
</feature>
<comment type="similarity">
    <text evidence="1">Belongs to the AHA1 family.</text>
</comment>
<proteinExistence type="inferred from homology"/>
<dbReference type="Gene3D" id="3.30.530.20">
    <property type="match status" value="1"/>
</dbReference>
<evidence type="ECO:0000313" key="4">
    <source>
        <dbReference type="Proteomes" id="UP000245647"/>
    </source>
</evidence>